<keyword evidence="2" id="KW-1185">Reference proteome</keyword>
<dbReference type="Gene3D" id="2.180.10.10">
    <property type="entry name" value="RHS repeat-associated core"/>
    <property type="match status" value="1"/>
</dbReference>
<evidence type="ECO:0000313" key="2">
    <source>
        <dbReference type="Proteomes" id="UP001199916"/>
    </source>
</evidence>
<comment type="caution">
    <text evidence="1">The sequence shown here is derived from an EMBL/GenBank/DDBJ whole genome shotgun (WGS) entry which is preliminary data.</text>
</comment>
<protein>
    <submittedName>
        <fullName evidence="1">Uncharacterized protein</fullName>
    </submittedName>
</protein>
<organism evidence="1 2">
    <name type="scientific">Paenibacillus profundus</name>
    <dbReference type="NCBI Taxonomy" id="1173085"/>
    <lineage>
        <taxon>Bacteria</taxon>
        <taxon>Bacillati</taxon>
        <taxon>Bacillota</taxon>
        <taxon>Bacilli</taxon>
        <taxon>Bacillales</taxon>
        <taxon>Paenibacillaceae</taxon>
        <taxon>Paenibacillus</taxon>
    </lineage>
</organism>
<dbReference type="EMBL" id="JAJNBZ010000013">
    <property type="protein sequence ID" value="MCE5170973.1"/>
    <property type="molecule type" value="Genomic_DNA"/>
</dbReference>
<evidence type="ECO:0000313" key="1">
    <source>
        <dbReference type="EMBL" id="MCE5170973.1"/>
    </source>
</evidence>
<dbReference type="Proteomes" id="UP001199916">
    <property type="component" value="Unassembled WGS sequence"/>
</dbReference>
<dbReference type="InterPro" id="IPR022385">
    <property type="entry name" value="Rhs_assc_core"/>
</dbReference>
<name>A0ABS8YG55_9BACL</name>
<sequence length="69" mass="8332">MLNTYDIWGNPLTEEERVPNIFRYSGEYWDKTTNLQYLRTRWYDPSIGLFNNEDTYEGALTIQLSLNQY</sequence>
<accession>A0ABS8YG55</accession>
<gene>
    <name evidence="1" type="ORF">LQV63_16845</name>
</gene>
<reference evidence="1 2" key="1">
    <citation type="submission" date="2021-11" db="EMBL/GenBank/DDBJ databases">
        <title>Draft genome sequence of Paenibacillus profundus YoMME, a new Gram-positive bacteria with exoelectrogenic properties.</title>
        <authorList>
            <person name="Hubenova Y."/>
            <person name="Hubenova E."/>
            <person name="Manasiev Y."/>
            <person name="Peykov S."/>
            <person name="Mitov M."/>
        </authorList>
    </citation>
    <scope>NUCLEOTIDE SEQUENCE [LARGE SCALE GENOMIC DNA]</scope>
    <source>
        <strain evidence="1 2">YoMME</strain>
    </source>
</reference>
<proteinExistence type="predicted"/>
<dbReference type="NCBIfam" id="TIGR03696">
    <property type="entry name" value="Rhs_assc_core"/>
    <property type="match status" value="1"/>
</dbReference>